<name>A0A368G943_ANCCA</name>
<protein>
    <recommendedName>
        <fullName evidence="4">BESS domain-containing protein</fullName>
    </recommendedName>
</protein>
<proteinExistence type="predicted"/>
<dbReference type="Proteomes" id="UP000252519">
    <property type="component" value="Unassembled WGS sequence"/>
</dbReference>
<comment type="caution">
    <text evidence="2">The sequence shown here is derived from an EMBL/GenBank/DDBJ whole genome shotgun (WGS) entry which is preliminary data.</text>
</comment>
<gene>
    <name evidence="2" type="ORF">ANCCAN_14834</name>
</gene>
<feature type="signal peptide" evidence="1">
    <location>
        <begin position="1"/>
        <end position="20"/>
    </location>
</feature>
<evidence type="ECO:0000313" key="3">
    <source>
        <dbReference type="Proteomes" id="UP000252519"/>
    </source>
</evidence>
<sequence length="175" mass="19007">MLLSVCSIVTIHVLTVACSGQSSVGRHSRFRRQEVIEDIDGSGLGSPIFLYEASTEVPQEAIEANILQAEAAAMEEPLLVNITLIADEETQSMALQEETRPTTELHNINVPAPSTEFLVVNVSLPVLPNDLISRLVQVANKASYSEKLDIAMRLTSLTHELMSSIDDNIASMAFA</sequence>
<dbReference type="AlphaFoldDB" id="A0A368G943"/>
<evidence type="ECO:0000256" key="1">
    <source>
        <dbReference type="SAM" id="SignalP"/>
    </source>
</evidence>
<evidence type="ECO:0008006" key="4">
    <source>
        <dbReference type="Google" id="ProtNLM"/>
    </source>
</evidence>
<keyword evidence="1" id="KW-0732">Signal</keyword>
<keyword evidence="3" id="KW-1185">Reference proteome</keyword>
<organism evidence="2 3">
    <name type="scientific">Ancylostoma caninum</name>
    <name type="common">Dog hookworm</name>
    <dbReference type="NCBI Taxonomy" id="29170"/>
    <lineage>
        <taxon>Eukaryota</taxon>
        <taxon>Metazoa</taxon>
        <taxon>Ecdysozoa</taxon>
        <taxon>Nematoda</taxon>
        <taxon>Chromadorea</taxon>
        <taxon>Rhabditida</taxon>
        <taxon>Rhabditina</taxon>
        <taxon>Rhabditomorpha</taxon>
        <taxon>Strongyloidea</taxon>
        <taxon>Ancylostomatidae</taxon>
        <taxon>Ancylostomatinae</taxon>
        <taxon>Ancylostoma</taxon>
    </lineage>
</organism>
<dbReference type="EMBL" id="JOJR01000348">
    <property type="protein sequence ID" value="RCN39257.1"/>
    <property type="molecule type" value="Genomic_DNA"/>
</dbReference>
<reference evidence="2 3" key="1">
    <citation type="submission" date="2014-10" db="EMBL/GenBank/DDBJ databases">
        <title>Draft genome of the hookworm Ancylostoma caninum.</title>
        <authorList>
            <person name="Mitreva M."/>
        </authorList>
    </citation>
    <scope>NUCLEOTIDE SEQUENCE [LARGE SCALE GENOMIC DNA]</scope>
    <source>
        <strain evidence="2 3">Baltimore</strain>
    </source>
</reference>
<feature type="chain" id="PRO_5016628882" description="BESS domain-containing protein" evidence="1">
    <location>
        <begin position="21"/>
        <end position="175"/>
    </location>
</feature>
<evidence type="ECO:0000313" key="2">
    <source>
        <dbReference type="EMBL" id="RCN39257.1"/>
    </source>
</evidence>
<dbReference type="OrthoDB" id="5893110at2759"/>
<accession>A0A368G943</accession>